<sequence>MREVARSFHRKALGNGRKTSFWFDSWFDRGALIHILGERGFVDLGIRRDATVEEAFMISRRRTRHRSPVLIEIEAELMRVKQRLRQDVEDVSLWRQKAGFKEKFSTHETWSLLRRVGEHCAWSKGIWFPQATPKYAFVTWLAARNRLSTMDRVSNWTQGVDEVCVLCKTEMETRSHLFFSCSYSSQVWEFLTKGILGDDYSSDWSAIIAIVADGRFEKKKQFCLPYAFQASVHAIWRERNRIRHEEKPKPIAVVKKLVDKGIRNKLSLLRTRD</sequence>
<organism evidence="1 2">
    <name type="scientific">Raphanus sativus</name>
    <name type="common">Radish</name>
    <name type="synonym">Raphanus raphanistrum var. sativus</name>
    <dbReference type="NCBI Taxonomy" id="3726"/>
    <lineage>
        <taxon>Eukaryota</taxon>
        <taxon>Viridiplantae</taxon>
        <taxon>Streptophyta</taxon>
        <taxon>Embryophyta</taxon>
        <taxon>Tracheophyta</taxon>
        <taxon>Spermatophyta</taxon>
        <taxon>Magnoliopsida</taxon>
        <taxon>eudicotyledons</taxon>
        <taxon>Gunneridae</taxon>
        <taxon>Pentapetalae</taxon>
        <taxon>rosids</taxon>
        <taxon>malvids</taxon>
        <taxon>Brassicales</taxon>
        <taxon>Brassicaceae</taxon>
        <taxon>Brassiceae</taxon>
        <taxon>Raphanus</taxon>
    </lineage>
</organism>
<dbReference type="Pfam" id="PF13966">
    <property type="entry name" value="zf-RVT"/>
    <property type="match status" value="1"/>
</dbReference>
<dbReference type="OrthoDB" id="1111109at2759"/>
<dbReference type="PANTHER" id="PTHR33116">
    <property type="entry name" value="REVERSE TRANSCRIPTASE ZINC-BINDING DOMAIN-CONTAINING PROTEIN-RELATED-RELATED"/>
    <property type="match status" value="1"/>
</dbReference>
<dbReference type="AlphaFoldDB" id="A0A6J0LGC9"/>
<accession>A0A6J0LGC9</accession>
<dbReference type="Proteomes" id="UP000504610">
    <property type="component" value="Chromosome 3"/>
</dbReference>
<reference evidence="1" key="1">
    <citation type="journal article" date="2019" name="Database">
        <title>The radish genome database (RadishGD): an integrated information resource for radish genomics.</title>
        <authorList>
            <person name="Yu H.J."/>
            <person name="Baek S."/>
            <person name="Lee Y.J."/>
            <person name="Cho A."/>
            <person name="Mun J.H."/>
        </authorList>
    </citation>
    <scope>NUCLEOTIDE SEQUENCE [LARGE SCALE GENOMIC DNA]</scope>
    <source>
        <strain evidence="1">cv. WK10039</strain>
    </source>
</reference>
<dbReference type="RefSeq" id="XP_018458922.1">
    <property type="nucleotide sequence ID" value="XM_018603420.1"/>
</dbReference>
<proteinExistence type="predicted"/>
<evidence type="ECO:0000313" key="2">
    <source>
        <dbReference type="RefSeq" id="XP_018458922.1"/>
    </source>
</evidence>
<name>A0A6J0LGC9_RAPSA</name>
<evidence type="ECO:0000313" key="1">
    <source>
        <dbReference type="Proteomes" id="UP000504610"/>
    </source>
</evidence>
<gene>
    <name evidence="2" type="primary">LOC108829831</name>
</gene>
<dbReference type="PANTHER" id="PTHR33116:SF84">
    <property type="entry name" value="RNA-DIRECTED DNA POLYMERASE"/>
    <property type="match status" value="1"/>
</dbReference>
<reference evidence="2" key="2">
    <citation type="submission" date="2025-08" db="UniProtKB">
        <authorList>
            <consortium name="RefSeq"/>
        </authorList>
    </citation>
    <scope>IDENTIFICATION</scope>
    <source>
        <tissue evidence="2">Leaf</tissue>
    </source>
</reference>
<dbReference type="GeneID" id="108829831"/>
<keyword evidence="1" id="KW-1185">Reference proteome</keyword>
<dbReference type="InterPro" id="IPR026960">
    <property type="entry name" value="RVT-Znf"/>
</dbReference>
<dbReference type="KEGG" id="rsz:108829831"/>
<protein>
    <submittedName>
        <fullName evidence="2">Uncharacterized protein LOC108829831</fullName>
    </submittedName>
</protein>